<dbReference type="Gene3D" id="3.40.50.150">
    <property type="entry name" value="Vaccinia Virus protein VP39"/>
    <property type="match status" value="1"/>
</dbReference>
<comment type="caution">
    <text evidence="3">The sequence shown here is derived from an EMBL/GenBank/DDBJ whole genome shotgun (WGS) entry which is preliminary data.</text>
</comment>
<accession>A0A656PQE8</accession>
<evidence type="ECO:0000313" key="4">
    <source>
        <dbReference type="Proteomes" id="UP000262056"/>
    </source>
</evidence>
<dbReference type="Pfam" id="PF03602">
    <property type="entry name" value="Cons_hypoth95"/>
    <property type="match status" value="1"/>
</dbReference>
<dbReference type="InterPro" id="IPR004398">
    <property type="entry name" value="RNA_MeTrfase_RsmD"/>
</dbReference>
<dbReference type="EMBL" id="DQFB01000004">
    <property type="protein sequence ID" value="HCQ40646.1"/>
    <property type="molecule type" value="Genomic_DNA"/>
</dbReference>
<dbReference type="CDD" id="cd02440">
    <property type="entry name" value="AdoMet_MTases"/>
    <property type="match status" value="1"/>
</dbReference>
<gene>
    <name evidence="3" type="ORF">DIU24_02970</name>
</gene>
<dbReference type="SUPFAM" id="SSF53335">
    <property type="entry name" value="S-adenosyl-L-methionine-dependent methyltransferases"/>
    <property type="match status" value="1"/>
</dbReference>
<protein>
    <submittedName>
        <fullName evidence="3">16S rRNA (Guanine(966)-N(2))-methyltransferase RsmD</fullName>
    </submittedName>
</protein>
<dbReference type="AlphaFoldDB" id="A0A656PQE8"/>
<proteinExistence type="predicted"/>
<dbReference type="InterPro" id="IPR029063">
    <property type="entry name" value="SAM-dependent_MTases_sf"/>
</dbReference>
<name>A0A656PQE8_UNCKA</name>
<evidence type="ECO:0000256" key="1">
    <source>
        <dbReference type="ARBA" id="ARBA00022603"/>
    </source>
</evidence>
<dbReference type="Proteomes" id="UP000262056">
    <property type="component" value="Unassembled WGS sequence"/>
</dbReference>
<reference evidence="3 4" key="1">
    <citation type="journal article" date="2018" name="Nat. Biotechnol.">
        <title>A standardized bacterial taxonomy based on genome phylogeny substantially revises the tree of life.</title>
        <authorList>
            <person name="Parks D.H."/>
            <person name="Chuvochina M."/>
            <person name="Waite D.W."/>
            <person name="Rinke C."/>
            <person name="Skarshewski A."/>
            <person name="Chaumeil P.A."/>
            <person name="Hugenholtz P."/>
        </authorList>
    </citation>
    <scope>NUCLEOTIDE SEQUENCE [LARGE SCALE GENOMIC DNA]</scope>
    <source>
        <strain evidence="3">UBA12021</strain>
    </source>
</reference>
<sequence length="186" mass="20379">MELRITTGSAKNKKLVAPELPGFRAVQEIAKSSMFSIIGDQVEGAVCLDLFAGSGNLGIEALSRGAAWCDFVDGNKESVEAIKKNVENCGFFDKSSVSLKNAVKYAAATDKKYNLIFMDPFYNDLNQRHLLGLLAERIKENGILVYFHSPECTTEVNDMVQKSGLVITDSREFGGSVFAVITRLDK</sequence>
<keyword evidence="2 3" id="KW-0808">Transferase</keyword>
<dbReference type="PANTHER" id="PTHR43542:SF1">
    <property type="entry name" value="METHYLTRANSFERASE"/>
    <property type="match status" value="1"/>
</dbReference>
<keyword evidence="1 3" id="KW-0489">Methyltransferase</keyword>
<evidence type="ECO:0000256" key="2">
    <source>
        <dbReference type="ARBA" id="ARBA00022679"/>
    </source>
</evidence>
<dbReference type="GO" id="GO:0031167">
    <property type="term" value="P:rRNA methylation"/>
    <property type="evidence" value="ECO:0007669"/>
    <property type="project" value="InterPro"/>
</dbReference>
<dbReference type="GO" id="GO:0008168">
    <property type="term" value="F:methyltransferase activity"/>
    <property type="evidence" value="ECO:0007669"/>
    <property type="project" value="UniProtKB-KW"/>
</dbReference>
<evidence type="ECO:0000313" key="3">
    <source>
        <dbReference type="EMBL" id="HCQ40646.1"/>
    </source>
</evidence>
<organism evidence="3 4">
    <name type="scientific">candidate division WWE3 bacterium</name>
    <dbReference type="NCBI Taxonomy" id="2053526"/>
    <lineage>
        <taxon>Bacteria</taxon>
        <taxon>Katanobacteria</taxon>
    </lineage>
</organism>
<dbReference type="PIRSF" id="PIRSF004553">
    <property type="entry name" value="CHP00095"/>
    <property type="match status" value="1"/>
</dbReference>
<dbReference type="PANTHER" id="PTHR43542">
    <property type="entry name" value="METHYLTRANSFERASE"/>
    <property type="match status" value="1"/>
</dbReference>